<name>A0A8R1WIH6_BOMMO</name>
<dbReference type="PROSITE" id="PS00122">
    <property type="entry name" value="CARBOXYLESTERASE_B_1"/>
    <property type="match status" value="1"/>
</dbReference>
<dbReference type="Proteomes" id="UP000005204">
    <property type="component" value="Unassembled WGS sequence"/>
</dbReference>
<keyword evidence="6" id="KW-0732">Signal</keyword>
<dbReference type="Pfam" id="PF00135">
    <property type="entry name" value="COesterase"/>
    <property type="match status" value="1"/>
</dbReference>
<dbReference type="SUPFAM" id="SSF53474">
    <property type="entry name" value="alpha/beta-Hydrolases"/>
    <property type="match status" value="1"/>
</dbReference>
<dbReference type="EC" id="3.1.1.-" evidence="6"/>
<gene>
    <name evidence="8" type="primary">101737532</name>
</gene>
<evidence type="ECO:0000313" key="8">
    <source>
        <dbReference type="EnsemblMetazoa" id="XP_004924611.1"/>
    </source>
</evidence>
<evidence type="ECO:0000259" key="7">
    <source>
        <dbReference type="Pfam" id="PF00135"/>
    </source>
</evidence>
<keyword evidence="4" id="KW-1015">Disulfide bond</keyword>
<organism evidence="8 9">
    <name type="scientific">Bombyx mori</name>
    <name type="common">Silk moth</name>
    <dbReference type="NCBI Taxonomy" id="7091"/>
    <lineage>
        <taxon>Eukaryota</taxon>
        <taxon>Metazoa</taxon>
        <taxon>Ecdysozoa</taxon>
        <taxon>Arthropoda</taxon>
        <taxon>Hexapoda</taxon>
        <taxon>Insecta</taxon>
        <taxon>Pterygota</taxon>
        <taxon>Neoptera</taxon>
        <taxon>Endopterygota</taxon>
        <taxon>Lepidoptera</taxon>
        <taxon>Glossata</taxon>
        <taxon>Ditrysia</taxon>
        <taxon>Bombycoidea</taxon>
        <taxon>Bombycidae</taxon>
        <taxon>Bombycinae</taxon>
        <taxon>Bombyx</taxon>
    </lineage>
</organism>
<sequence length="555" mass="62568">MWWSTCLSLCAILASVRPDSTDSREVKISQGTVKGYRDPEGDLFAFYNIPYATAPSGTARFKAPLPPPVWLNTFEAVDKGVICPQTPLGPVHSNLTQQENCLIVNVFVPDTEEKNLPVVVAVHGGAFQIGYGNWVELKELMRINKVIVVDFNYRLGVHGFLCLGTEDAPGNAGLKDQVALLRWVNRNIGSFGGNPDDVTLIGYSAGSAAVDLLLLSKSVRGLFHKIILESGSNLAPFAVQLDPLKNAKDYAKQLKFERFDDIYALEEFYKTASYQKLTSDAFIDRPDSTFMFVPCVERDVGEEIILDDAPINLLQNKQYPKVPMLIGFANMEGLMRIDLFDEWKTKMNKRFSDFLPADLHFKNESQKKKVAKIIKEFYFGDRSVNTDGVLNYVNYFSDVIFMTPALRSIKLLTEAGHDQVYLYEYSFVDENVPVVPHTDVRGANHCAQTMAVVDGPAIAAREDVVDTEEYREMRKTMRTLWNNFITTGKPVPEGSSLPKWPSINKDLSPYMSLGNKIELKDTLAEERVKFWDGIYEKYYRIPRPPSPLPPKHTEL</sequence>
<keyword evidence="2" id="KW-0719">Serine esterase</keyword>
<reference evidence="8" key="2">
    <citation type="submission" date="2022-06" db="UniProtKB">
        <authorList>
            <consortium name="EnsemblMetazoa"/>
        </authorList>
    </citation>
    <scope>IDENTIFICATION</scope>
    <source>
        <strain evidence="8">p50T (Dazao)</strain>
    </source>
</reference>
<dbReference type="PANTHER" id="PTHR43142">
    <property type="entry name" value="CARBOXYLIC ESTER HYDROLASE"/>
    <property type="match status" value="1"/>
</dbReference>
<feature type="signal peptide" evidence="6">
    <location>
        <begin position="1"/>
        <end position="18"/>
    </location>
</feature>
<evidence type="ECO:0000256" key="5">
    <source>
        <dbReference type="ARBA" id="ARBA00023180"/>
    </source>
</evidence>
<dbReference type="OrthoDB" id="3200163at2759"/>
<comment type="similarity">
    <text evidence="1 6">Belongs to the type-B carboxylesterase/lipase family.</text>
</comment>
<evidence type="ECO:0000256" key="3">
    <source>
        <dbReference type="ARBA" id="ARBA00022801"/>
    </source>
</evidence>
<dbReference type="AlphaFoldDB" id="A0A8R1WIH6"/>
<keyword evidence="5" id="KW-0325">Glycoprotein</keyword>
<keyword evidence="3 6" id="KW-0378">Hydrolase</keyword>
<evidence type="ECO:0000256" key="1">
    <source>
        <dbReference type="ARBA" id="ARBA00005964"/>
    </source>
</evidence>
<dbReference type="PANTHER" id="PTHR43142:SF1">
    <property type="entry name" value="CARBOXYLIC ESTER HYDROLASE"/>
    <property type="match status" value="1"/>
</dbReference>
<dbReference type="InterPro" id="IPR029058">
    <property type="entry name" value="AB_hydrolase_fold"/>
</dbReference>
<dbReference type="KEGG" id="bmor:101737532"/>
<evidence type="ECO:0000256" key="6">
    <source>
        <dbReference type="RuleBase" id="RU361235"/>
    </source>
</evidence>
<feature type="domain" description="Carboxylesterase type B" evidence="7">
    <location>
        <begin position="23"/>
        <end position="531"/>
    </location>
</feature>
<dbReference type="OMA" id="IWANFIT"/>
<keyword evidence="9" id="KW-1185">Reference proteome</keyword>
<proteinExistence type="inferred from homology"/>
<dbReference type="InterPro" id="IPR019826">
    <property type="entry name" value="Carboxylesterase_B_AS"/>
</dbReference>
<feature type="chain" id="PRO_5035966171" description="Carboxylic ester hydrolase" evidence="6">
    <location>
        <begin position="19"/>
        <end position="555"/>
    </location>
</feature>
<evidence type="ECO:0000313" key="9">
    <source>
        <dbReference type="Proteomes" id="UP000005204"/>
    </source>
</evidence>
<protein>
    <recommendedName>
        <fullName evidence="6">Carboxylic ester hydrolase</fullName>
        <ecNumber evidence="6">3.1.1.-</ecNumber>
    </recommendedName>
</protein>
<evidence type="ECO:0000256" key="2">
    <source>
        <dbReference type="ARBA" id="ARBA00022487"/>
    </source>
</evidence>
<dbReference type="Gene3D" id="3.40.50.1820">
    <property type="entry name" value="alpha/beta hydrolase"/>
    <property type="match status" value="1"/>
</dbReference>
<dbReference type="SMR" id="A0A8R1WIH6"/>
<dbReference type="EnsemblMetazoa" id="XM_004924554.4">
    <property type="protein sequence ID" value="XP_004924611.1"/>
    <property type="gene ID" value="LOC101737532"/>
</dbReference>
<accession>A0A8R1WIH6</accession>
<evidence type="ECO:0000256" key="4">
    <source>
        <dbReference type="ARBA" id="ARBA00023157"/>
    </source>
</evidence>
<reference evidence="9" key="1">
    <citation type="journal article" date="2008" name="Insect Biochem. Mol. Biol.">
        <title>The genome of a lepidopteran model insect, the silkworm Bombyx mori.</title>
        <authorList>
            <consortium name="International Silkworm Genome Consortium"/>
        </authorList>
    </citation>
    <scope>NUCLEOTIDE SEQUENCE [LARGE SCALE GENOMIC DNA]</scope>
    <source>
        <strain evidence="9">p50T</strain>
    </source>
</reference>
<dbReference type="InterPro" id="IPR002018">
    <property type="entry name" value="CarbesteraseB"/>
</dbReference>
<dbReference type="GO" id="GO:0052689">
    <property type="term" value="F:carboxylic ester hydrolase activity"/>
    <property type="evidence" value="ECO:0007669"/>
    <property type="project" value="UniProtKB-KW"/>
</dbReference>